<sequence length="339" mass="38235">MRITVVASMRNEGPFIVEWVSWYRMLGFSDVVVVTNNCTDRSPDLLDALEAAKLVHHIRCNVEPGKRITHRKLAAAAEHKAVRRADWLLVCDVDEFLVIHKGTGKIDALIGTQPEDAPFAAMAFNWRVFGTGGVKRFEDRPVHQQFAFGLPLERALSRHIKVLHRQPRWFQALGEHGPRGWDLARFQRNPEDPGMQMVNAKGQEVPDWNPDGRYMRHLPEALATHEGAQMNHYMLRSEESYSLKAGTQAPVTLSLRYTDTYRRRANADPETDSSAFRHAEAFAEVQASTMALPGVARLHALCCADHLRLIAEKHDRRVEEDPRWHAFLAAAEAAGQAGA</sequence>
<evidence type="ECO:0000256" key="1">
    <source>
        <dbReference type="ARBA" id="ARBA00004167"/>
    </source>
</evidence>
<evidence type="ECO:0000313" key="5">
    <source>
        <dbReference type="Proteomes" id="UP000477782"/>
    </source>
</evidence>
<protein>
    <submittedName>
        <fullName evidence="4">Glycosyltransferase family 2 protein</fullName>
    </submittedName>
</protein>
<dbReference type="GO" id="GO:0016757">
    <property type="term" value="F:glycosyltransferase activity"/>
    <property type="evidence" value="ECO:0007669"/>
    <property type="project" value="TreeGrafter"/>
</dbReference>
<dbReference type="Pfam" id="PF13704">
    <property type="entry name" value="Glyco_tranf_2_4"/>
    <property type="match status" value="1"/>
</dbReference>
<reference evidence="4 5" key="1">
    <citation type="submission" date="2020-02" db="EMBL/GenBank/DDBJ databases">
        <authorList>
            <person name="Chen W.-M."/>
        </authorList>
    </citation>
    <scope>NUCLEOTIDE SEQUENCE [LARGE SCALE GENOMIC DNA]</scope>
    <source>
        <strain evidence="4 5">KMS-5</strain>
    </source>
</reference>
<evidence type="ECO:0000256" key="2">
    <source>
        <dbReference type="ARBA" id="ARBA00022692"/>
    </source>
</evidence>
<dbReference type="EMBL" id="JAAIVJ010000009">
    <property type="protein sequence ID" value="NEY91506.1"/>
    <property type="molecule type" value="Genomic_DNA"/>
</dbReference>
<dbReference type="GO" id="GO:0016020">
    <property type="term" value="C:membrane"/>
    <property type="evidence" value="ECO:0007669"/>
    <property type="project" value="UniProtKB-SubCell"/>
</dbReference>
<comment type="caution">
    <text evidence="4">The sequence shown here is derived from an EMBL/GenBank/DDBJ whole genome shotgun (WGS) entry which is preliminary data.</text>
</comment>
<gene>
    <name evidence="4" type="ORF">G4Z14_14465</name>
</gene>
<organism evidence="4 5">
    <name type="scientific">Tabrizicola oligotrophica</name>
    <dbReference type="NCBI Taxonomy" id="2710650"/>
    <lineage>
        <taxon>Bacteria</taxon>
        <taxon>Pseudomonadati</taxon>
        <taxon>Pseudomonadota</taxon>
        <taxon>Alphaproteobacteria</taxon>
        <taxon>Rhodobacterales</taxon>
        <taxon>Paracoccaceae</taxon>
        <taxon>Tabrizicola</taxon>
    </lineage>
</organism>
<name>A0A6M0QVJ1_9RHOB</name>
<dbReference type="RefSeq" id="WP_164626967.1">
    <property type="nucleotide sequence ID" value="NZ_JAAIVJ010000009.1"/>
</dbReference>
<proteinExistence type="predicted"/>
<keyword evidence="2" id="KW-0812">Transmembrane</keyword>
<dbReference type="Proteomes" id="UP000477782">
    <property type="component" value="Unassembled WGS sequence"/>
</dbReference>
<comment type="subcellular location">
    <subcellularLocation>
        <location evidence="1">Membrane</location>
        <topology evidence="1">Single-pass membrane protein</topology>
    </subcellularLocation>
</comment>
<evidence type="ECO:0000313" key="4">
    <source>
        <dbReference type="EMBL" id="NEY91506.1"/>
    </source>
</evidence>
<dbReference type="AlphaFoldDB" id="A0A6M0QVJ1"/>
<keyword evidence="3" id="KW-0472">Membrane</keyword>
<keyword evidence="4" id="KW-0808">Transferase</keyword>
<dbReference type="GO" id="GO:0005737">
    <property type="term" value="C:cytoplasm"/>
    <property type="evidence" value="ECO:0007669"/>
    <property type="project" value="TreeGrafter"/>
</dbReference>
<dbReference type="SUPFAM" id="SSF53448">
    <property type="entry name" value="Nucleotide-diphospho-sugar transferases"/>
    <property type="match status" value="1"/>
</dbReference>
<accession>A0A6M0QVJ1</accession>
<dbReference type="PANTHER" id="PTHR21461">
    <property type="entry name" value="GLYCOSYLTRANSFERASE FAMILY 92 PROTEIN"/>
    <property type="match status" value="1"/>
</dbReference>
<evidence type="ECO:0000256" key="3">
    <source>
        <dbReference type="ARBA" id="ARBA00022989"/>
    </source>
</evidence>
<keyword evidence="5" id="KW-1185">Reference proteome</keyword>
<keyword evidence="3" id="KW-1133">Transmembrane helix</keyword>
<dbReference type="InterPro" id="IPR029044">
    <property type="entry name" value="Nucleotide-diphossugar_trans"/>
</dbReference>
<dbReference type="Gene3D" id="3.90.550.10">
    <property type="entry name" value="Spore Coat Polysaccharide Biosynthesis Protein SpsA, Chain A"/>
    <property type="match status" value="1"/>
</dbReference>
<dbReference type="PANTHER" id="PTHR21461:SF69">
    <property type="entry name" value="GLYCOSYLTRANSFERASE FAMILY 92 PROTEIN"/>
    <property type="match status" value="1"/>
</dbReference>